<comment type="caution">
    <text evidence="6">The sequence shown here is derived from an EMBL/GenBank/DDBJ whole genome shotgun (WGS) entry which is preliminary data.</text>
</comment>
<feature type="domain" description="EGF-like" evidence="4">
    <location>
        <begin position="210"/>
        <end position="247"/>
    </location>
</feature>
<feature type="disulfide bond" evidence="3">
    <location>
        <begin position="237"/>
        <end position="246"/>
    </location>
</feature>
<dbReference type="InterPro" id="IPR042235">
    <property type="entry name" value="ZP-C_dom"/>
</dbReference>
<keyword evidence="3" id="KW-0245">EGF-like domain</keyword>
<gene>
    <name evidence="6" type="ORF">BpHYR1_015341</name>
</gene>
<dbReference type="CDD" id="cd00054">
    <property type="entry name" value="EGF_CA"/>
    <property type="match status" value="1"/>
</dbReference>
<sequence length="631" mass="73682">MSKEKKITSSAHTRQLITNLIQTISLSPLYINSFSNTKSNNLPNYICTCSHFERSDTFDCLKVYVGMAIKGHNLLYNRWIDKENCINICLNTTVLNGHKFDCKSFEHWHGNCNQNADSSSSSTQICASFDESHKKTRRTYQKYQSRPKLDYCVLSNQTINSAENDFNSNNAVTYYELTCQTDKDKNTQQKTFSKVYSLKTTKLYDFGNYRSNECSFNPCLNGGSCILGKNDRFMCLCDKFHHGINCELDSLGKKCFNNYMEIYVQLNLADRLNIKLMDLYVNDPNDPYYCRLRKFNETFAKFRIPYEKCSTKTNTTSHHTVYINKLYSSTDIELNSEQKKLLSIFECEIEVVLSKSNKSLQPNQIIKTHSRELSENTCFMDFLNLKLEIFSDHEYQDRVIKDSEIVHGQPIYVEFSVHHSEKMSQIQEKLKYFHLTIPECWLSESKNGQDIIQILIKDGCSKDQVVFNKIPNKRNSIRFSFLFKSFDEQSKTTSIYLHCLPEICSDASRVLRDYSNFYSQFRSCKDLDNDCAPKRSKRNFTTKYSLINVLKTNKNEIKEKKSNCSLKYSIGPIRIISQKMNLLSHANKKIQGSENKNKFSNDALTKFKIKRLFYEKKALFHTFKCFYNCHL</sequence>
<keyword evidence="2 3" id="KW-1015">Disulfide bond</keyword>
<dbReference type="PANTHER" id="PTHR14002">
    <property type="entry name" value="ENDOGLIN/TGF-BETA RECEPTOR TYPE III"/>
    <property type="match status" value="1"/>
</dbReference>
<dbReference type="SMART" id="SM00181">
    <property type="entry name" value="EGF"/>
    <property type="match status" value="1"/>
</dbReference>
<dbReference type="InterPro" id="IPR001507">
    <property type="entry name" value="ZP_dom"/>
</dbReference>
<dbReference type="SMART" id="SM00241">
    <property type="entry name" value="ZP"/>
    <property type="match status" value="1"/>
</dbReference>
<feature type="domain" description="ZP" evidence="5">
    <location>
        <begin position="254"/>
        <end position="531"/>
    </location>
</feature>
<reference evidence="6 7" key="1">
    <citation type="journal article" date="2018" name="Sci. Rep.">
        <title>Genomic signatures of local adaptation to the degree of environmental predictability in rotifers.</title>
        <authorList>
            <person name="Franch-Gras L."/>
            <person name="Hahn C."/>
            <person name="Garcia-Roger E.M."/>
            <person name="Carmona M.J."/>
            <person name="Serra M."/>
            <person name="Gomez A."/>
        </authorList>
    </citation>
    <scope>NUCLEOTIDE SEQUENCE [LARGE SCALE GENOMIC DNA]</scope>
    <source>
        <strain evidence="6">HYR1</strain>
    </source>
</reference>
<dbReference type="Proteomes" id="UP000276133">
    <property type="component" value="Unassembled WGS sequence"/>
</dbReference>
<dbReference type="AlphaFoldDB" id="A0A3M7T546"/>
<dbReference type="PROSITE" id="PS51034">
    <property type="entry name" value="ZP_2"/>
    <property type="match status" value="1"/>
</dbReference>
<dbReference type="PROSITE" id="PS50026">
    <property type="entry name" value="EGF_3"/>
    <property type="match status" value="1"/>
</dbReference>
<evidence type="ECO:0000256" key="2">
    <source>
        <dbReference type="ARBA" id="ARBA00023157"/>
    </source>
</evidence>
<comment type="caution">
    <text evidence="3">Lacks conserved residue(s) required for the propagation of feature annotation.</text>
</comment>
<evidence type="ECO:0000259" key="5">
    <source>
        <dbReference type="PROSITE" id="PS51034"/>
    </source>
</evidence>
<dbReference type="OrthoDB" id="9987373at2759"/>
<evidence type="ECO:0000259" key="4">
    <source>
        <dbReference type="PROSITE" id="PS50026"/>
    </source>
</evidence>
<dbReference type="STRING" id="10195.A0A3M7T546"/>
<dbReference type="Gene3D" id="2.60.40.3210">
    <property type="entry name" value="Zona pellucida, ZP-N domain"/>
    <property type="match status" value="1"/>
</dbReference>
<dbReference type="PROSITE" id="PS00022">
    <property type="entry name" value="EGF_1"/>
    <property type="match status" value="1"/>
</dbReference>
<dbReference type="SUPFAM" id="SSF57196">
    <property type="entry name" value="EGF/Laminin"/>
    <property type="match status" value="1"/>
</dbReference>
<evidence type="ECO:0000313" key="7">
    <source>
        <dbReference type="Proteomes" id="UP000276133"/>
    </source>
</evidence>
<evidence type="ECO:0000256" key="1">
    <source>
        <dbReference type="ARBA" id="ARBA00022729"/>
    </source>
</evidence>
<dbReference type="InterPro" id="IPR000742">
    <property type="entry name" value="EGF"/>
</dbReference>
<dbReference type="Gene3D" id="2.60.40.4100">
    <property type="entry name" value="Zona pellucida, ZP-C domain"/>
    <property type="match status" value="1"/>
</dbReference>
<name>A0A3M7T546_BRAPC</name>
<evidence type="ECO:0000313" key="6">
    <source>
        <dbReference type="EMBL" id="RNA43111.1"/>
    </source>
</evidence>
<dbReference type="EMBL" id="REGN01000272">
    <property type="protein sequence ID" value="RNA43111.1"/>
    <property type="molecule type" value="Genomic_DNA"/>
</dbReference>
<dbReference type="Gene3D" id="2.10.25.10">
    <property type="entry name" value="Laminin"/>
    <property type="match status" value="1"/>
</dbReference>
<keyword evidence="7" id="KW-1185">Reference proteome</keyword>
<accession>A0A3M7T546</accession>
<protein>
    <submittedName>
        <fullName evidence="6">Uromodulin-like isoform X2</fullName>
    </submittedName>
</protein>
<proteinExistence type="predicted"/>
<evidence type="ECO:0000256" key="3">
    <source>
        <dbReference type="PROSITE-ProRule" id="PRU00076"/>
    </source>
</evidence>
<dbReference type="PANTHER" id="PTHR14002:SF54">
    <property type="entry name" value="ZONA PELLUCIDA SPERM-BINDING PROTEIN 2"/>
    <property type="match status" value="1"/>
</dbReference>
<keyword evidence="1" id="KW-0732">Signal</keyword>
<organism evidence="6 7">
    <name type="scientific">Brachionus plicatilis</name>
    <name type="common">Marine rotifer</name>
    <name type="synonym">Brachionus muelleri</name>
    <dbReference type="NCBI Taxonomy" id="10195"/>
    <lineage>
        <taxon>Eukaryota</taxon>
        <taxon>Metazoa</taxon>
        <taxon>Spiralia</taxon>
        <taxon>Gnathifera</taxon>
        <taxon>Rotifera</taxon>
        <taxon>Eurotatoria</taxon>
        <taxon>Monogononta</taxon>
        <taxon>Pseudotrocha</taxon>
        <taxon>Ploima</taxon>
        <taxon>Brachionidae</taxon>
        <taxon>Brachionus</taxon>
    </lineage>
</organism>